<dbReference type="OrthoDB" id="2339372at2"/>
<sequence length="323" mass="37190">MFKSIFIGFTPFHLILINSLIRSLGLNRCIIVIFHEGSGEKVRRYVDNQNESNQTMLFPMKRNFGALANMIKVLLFLRKNTKFNPCIYCSQLKSFYSRVILMGLDEKKYVLNTLDDGAANISSDSFFMKDEKKAFKYFFKILSPTYVYKKIIKKINIHYTIYDKENVLSLFSNETIKFKLDEVVLDKGFYTNCSFDKVLLTAPLSEHLGMSSTKEVELYNKISSEFDITHRIEHPAETEKKRNNLFLKTIVTDAIAEEVILNMASYNRIVVYGFGSSVLFNLAGHRNVKCIYLYDGDVVKTPSSMNGLNIDFINVGNMVDQKC</sequence>
<dbReference type="Proteomes" id="UP000252204">
    <property type="component" value="Unassembled WGS sequence"/>
</dbReference>
<name>A0A365TUL4_9GAMM</name>
<keyword evidence="2" id="KW-1185">Reference proteome</keyword>
<dbReference type="AlphaFoldDB" id="A0A365TUL4"/>
<dbReference type="RefSeq" id="WP_113268385.1">
    <property type="nucleotide sequence ID" value="NZ_QNTU01000001.1"/>
</dbReference>
<gene>
    <name evidence="1" type="ORF">DQ400_03425</name>
</gene>
<evidence type="ECO:0000313" key="2">
    <source>
        <dbReference type="Proteomes" id="UP000252204"/>
    </source>
</evidence>
<evidence type="ECO:0000313" key="1">
    <source>
        <dbReference type="EMBL" id="RBI69741.1"/>
    </source>
</evidence>
<comment type="caution">
    <text evidence="1">The sequence shown here is derived from an EMBL/GenBank/DDBJ whole genome shotgun (WGS) entry which is preliminary data.</text>
</comment>
<dbReference type="EMBL" id="QNTU01000001">
    <property type="protein sequence ID" value="RBI69741.1"/>
    <property type="molecule type" value="Genomic_DNA"/>
</dbReference>
<organism evidence="1 2">
    <name type="scientific">Vreelandella sulfidaeris</name>
    <dbReference type="NCBI Taxonomy" id="115553"/>
    <lineage>
        <taxon>Bacteria</taxon>
        <taxon>Pseudomonadati</taxon>
        <taxon>Pseudomonadota</taxon>
        <taxon>Gammaproteobacteria</taxon>
        <taxon>Oceanospirillales</taxon>
        <taxon>Halomonadaceae</taxon>
        <taxon>Vreelandella</taxon>
    </lineage>
</organism>
<reference evidence="2" key="1">
    <citation type="submission" date="2018-06" db="EMBL/GenBank/DDBJ databases">
        <title>Whole genome sequencing of four bacterial strains from South Shetland trench revealing bio-synthetic gene clusters.</title>
        <authorList>
            <person name="Abdel-Mageed W.M."/>
            <person name="Lehri B."/>
            <person name="Jarmusch S."/>
            <person name="Miranda K."/>
            <person name="Goodfellow M."/>
            <person name="Jaspars M."/>
            <person name="Karlyshev A.V."/>
        </authorList>
    </citation>
    <scope>NUCLEOTIDE SEQUENCE [LARGE SCALE GENOMIC DNA]</scope>
    <source>
        <strain evidence="2">SST4</strain>
    </source>
</reference>
<dbReference type="InterPro" id="IPR012477">
    <property type="entry name" value="Glyco_transf_52"/>
</dbReference>
<accession>A0A365TUL4</accession>
<dbReference type="Pfam" id="PF07922">
    <property type="entry name" value="Glyco_transf_52"/>
    <property type="match status" value="1"/>
</dbReference>
<protein>
    <submittedName>
        <fullName evidence="1">Uncharacterized protein</fullName>
    </submittedName>
</protein>
<proteinExistence type="predicted"/>